<evidence type="ECO:0000256" key="7">
    <source>
        <dbReference type="SAM" id="MobiDB-lite"/>
    </source>
</evidence>
<reference evidence="9" key="1">
    <citation type="journal article" date="2023" name="Science">
        <title>Genome structures resolve the early diversification of teleost fishes.</title>
        <authorList>
            <person name="Parey E."/>
            <person name="Louis A."/>
            <person name="Montfort J."/>
            <person name="Bouchez O."/>
            <person name="Roques C."/>
            <person name="Iampietro C."/>
            <person name="Lluch J."/>
            <person name="Castinel A."/>
            <person name="Donnadieu C."/>
            <person name="Desvignes T."/>
            <person name="Floi Bucao C."/>
            <person name="Jouanno E."/>
            <person name="Wen M."/>
            <person name="Mejri S."/>
            <person name="Dirks R."/>
            <person name="Jansen H."/>
            <person name="Henkel C."/>
            <person name="Chen W.J."/>
            <person name="Zahm M."/>
            <person name="Cabau C."/>
            <person name="Klopp C."/>
            <person name="Thompson A.W."/>
            <person name="Robinson-Rechavi M."/>
            <person name="Braasch I."/>
            <person name="Lecointre G."/>
            <person name="Bobe J."/>
            <person name="Postlethwait J.H."/>
            <person name="Berthelot C."/>
            <person name="Roest Crollius H."/>
            <person name="Guiguen Y."/>
        </authorList>
    </citation>
    <scope>NUCLEOTIDE SEQUENCE</scope>
    <source>
        <strain evidence="9">NC1722</strain>
    </source>
</reference>
<feature type="domain" description="ERCC4" evidence="8">
    <location>
        <begin position="159"/>
        <end position="408"/>
    </location>
</feature>
<dbReference type="GO" id="GO:0003677">
    <property type="term" value="F:DNA binding"/>
    <property type="evidence" value="ECO:0007669"/>
    <property type="project" value="InterPro"/>
</dbReference>
<keyword evidence="10" id="KW-1185">Reference proteome</keyword>
<evidence type="ECO:0000256" key="1">
    <source>
        <dbReference type="ARBA" id="ARBA00004123"/>
    </source>
</evidence>
<evidence type="ECO:0000256" key="6">
    <source>
        <dbReference type="ARBA" id="ARBA00023242"/>
    </source>
</evidence>
<dbReference type="Gene3D" id="4.10.800.30">
    <property type="entry name" value="ERCC4, Mus81-Eme1 complex, nuclease domain, subdomain 2"/>
    <property type="match status" value="1"/>
</dbReference>
<keyword evidence="4" id="KW-0233">DNA recombination</keyword>
<dbReference type="InterPro" id="IPR047523">
    <property type="entry name" value="XPF_nuclease_EME2"/>
</dbReference>
<dbReference type="GO" id="GO:0000712">
    <property type="term" value="P:resolution of meiotic recombination intermediates"/>
    <property type="evidence" value="ECO:0007669"/>
    <property type="project" value="TreeGrafter"/>
</dbReference>
<dbReference type="InterPro" id="IPR006166">
    <property type="entry name" value="ERCC4_domain"/>
</dbReference>
<feature type="region of interest" description="Disordered" evidence="7">
    <location>
        <begin position="1"/>
        <end position="45"/>
    </location>
</feature>
<comment type="caution">
    <text evidence="9">The sequence shown here is derived from an EMBL/GenBank/DDBJ whole genome shotgun (WGS) entry which is preliminary data.</text>
</comment>
<dbReference type="InterPro" id="IPR043086">
    <property type="entry name" value="EME1_nucdom_sub1"/>
</dbReference>
<accession>A0AAD7WKC3</accession>
<dbReference type="Gene3D" id="3.40.1620.30">
    <property type="entry name" value="ERCC4, Mus81-Eme1 complex, nuclease domain, subdomain 1"/>
    <property type="match status" value="1"/>
</dbReference>
<keyword evidence="6" id="KW-0539">Nucleus</keyword>
<dbReference type="GO" id="GO:0008821">
    <property type="term" value="F:crossover junction DNA endonuclease activity"/>
    <property type="evidence" value="ECO:0007669"/>
    <property type="project" value="TreeGrafter"/>
</dbReference>
<keyword evidence="3" id="KW-0227">DNA damage</keyword>
<keyword evidence="5" id="KW-0234">DNA repair</keyword>
<evidence type="ECO:0000313" key="10">
    <source>
        <dbReference type="Proteomes" id="UP001221898"/>
    </source>
</evidence>
<dbReference type="SMART" id="SM00891">
    <property type="entry name" value="ERCC4"/>
    <property type="match status" value="1"/>
</dbReference>
<protein>
    <recommendedName>
        <fullName evidence="8">ERCC4 domain-containing protein</fullName>
    </recommendedName>
</protein>
<dbReference type="GO" id="GO:0031297">
    <property type="term" value="P:replication fork processing"/>
    <property type="evidence" value="ECO:0007669"/>
    <property type="project" value="TreeGrafter"/>
</dbReference>
<evidence type="ECO:0000256" key="5">
    <source>
        <dbReference type="ARBA" id="ARBA00023204"/>
    </source>
</evidence>
<gene>
    <name evidence="9" type="ORF">AAFF_G00406000</name>
</gene>
<dbReference type="InterPro" id="IPR033310">
    <property type="entry name" value="Mms4/EME1/EME2"/>
</dbReference>
<evidence type="ECO:0000313" key="9">
    <source>
        <dbReference type="EMBL" id="KAJ8399870.1"/>
    </source>
</evidence>
<evidence type="ECO:0000256" key="4">
    <source>
        <dbReference type="ARBA" id="ARBA00023172"/>
    </source>
</evidence>
<dbReference type="CDD" id="cd20082">
    <property type="entry name" value="XPF_nuclease_EME2"/>
    <property type="match status" value="1"/>
</dbReference>
<dbReference type="InterPro" id="IPR042530">
    <property type="entry name" value="EME1/EME2_C"/>
</dbReference>
<dbReference type="Gene3D" id="1.10.150.670">
    <property type="entry name" value="Crossover junction endonuclease EME1, DNA-binding domain"/>
    <property type="match status" value="1"/>
</dbReference>
<comment type="subcellular location">
    <subcellularLocation>
        <location evidence="1">Nucleus</location>
    </subcellularLocation>
</comment>
<dbReference type="GO" id="GO:0031573">
    <property type="term" value="P:mitotic intra-S DNA damage checkpoint signaling"/>
    <property type="evidence" value="ECO:0007669"/>
    <property type="project" value="TreeGrafter"/>
</dbReference>
<dbReference type="Pfam" id="PF21292">
    <property type="entry name" value="EME1-MUS81_C"/>
    <property type="match status" value="1"/>
</dbReference>
<dbReference type="Proteomes" id="UP001221898">
    <property type="component" value="Unassembled WGS sequence"/>
</dbReference>
<dbReference type="GO" id="GO:0048476">
    <property type="term" value="C:Holliday junction resolvase complex"/>
    <property type="evidence" value="ECO:0007669"/>
    <property type="project" value="InterPro"/>
</dbReference>
<name>A0AAD7WKC3_9TELE</name>
<feature type="compositionally biased region" description="Basic and acidic residues" evidence="7">
    <location>
        <begin position="21"/>
        <end position="35"/>
    </location>
</feature>
<feature type="compositionally biased region" description="Basic and acidic residues" evidence="7">
    <location>
        <begin position="100"/>
        <end position="141"/>
    </location>
</feature>
<dbReference type="InterPro" id="IPR043087">
    <property type="entry name" value="Eme1_nucdom_sub2"/>
</dbReference>
<dbReference type="PANTHER" id="PTHR21077:SF6">
    <property type="entry name" value="CROSSOVER JUNCTION ENDONUCLEASE EME2-RELATED"/>
    <property type="match status" value="1"/>
</dbReference>
<organism evidence="9 10">
    <name type="scientific">Aldrovandia affinis</name>
    <dbReference type="NCBI Taxonomy" id="143900"/>
    <lineage>
        <taxon>Eukaryota</taxon>
        <taxon>Metazoa</taxon>
        <taxon>Chordata</taxon>
        <taxon>Craniata</taxon>
        <taxon>Vertebrata</taxon>
        <taxon>Euteleostomi</taxon>
        <taxon>Actinopterygii</taxon>
        <taxon>Neopterygii</taxon>
        <taxon>Teleostei</taxon>
        <taxon>Notacanthiformes</taxon>
        <taxon>Halosauridae</taxon>
        <taxon>Aldrovandia</taxon>
    </lineage>
</organism>
<dbReference type="PANTHER" id="PTHR21077">
    <property type="entry name" value="EME1 PROTEIN"/>
    <property type="match status" value="1"/>
</dbReference>
<evidence type="ECO:0000256" key="3">
    <source>
        <dbReference type="ARBA" id="ARBA00022763"/>
    </source>
</evidence>
<evidence type="ECO:0000259" key="8">
    <source>
        <dbReference type="SMART" id="SM00891"/>
    </source>
</evidence>
<dbReference type="FunFam" id="1.10.150.670:FF:000002">
    <property type="entry name" value="Crossover junction endonuclease EME1"/>
    <property type="match status" value="1"/>
</dbReference>
<dbReference type="AlphaFoldDB" id="A0AAD7WKC3"/>
<dbReference type="GO" id="GO:0006302">
    <property type="term" value="P:double-strand break repair"/>
    <property type="evidence" value="ECO:0007669"/>
    <property type="project" value="TreeGrafter"/>
</dbReference>
<feature type="region of interest" description="Disordered" evidence="7">
    <location>
        <begin position="76"/>
        <end position="141"/>
    </location>
</feature>
<proteinExistence type="inferred from homology"/>
<dbReference type="GO" id="GO:0005634">
    <property type="term" value="C:nucleus"/>
    <property type="evidence" value="ECO:0007669"/>
    <property type="project" value="UniProtKB-SubCell"/>
</dbReference>
<evidence type="ECO:0000256" key="2">
    <source>
        <dbReference type="ARBA" id="ARBA00005313"/>
    </source>
</evidence>
<dbReference type="EMBL" id="JAINUG010000080">
    <property type="protein sequence ID" value="KAJ8399870.1"/>
    <property type="molecule type" value="Genomic_DNA"/>
</dbReference>
<sequence>MSLLRRATTWEISESEGESDSEIRSTNRCDSASKPDEEEAPNSQVIAQVNNDQTENCNAALGHLPLQEYETQNKKVRDTLPLPSTAVPSTPSPGKRRRRTREEIDANKVQFEQKKKDREKYKSERAQEKERKSQEQQMRKEAAKRLKSYRPENCLKCLIVCIDTALLQDERSDILLGTLFSMEWNTAIEEQHLTHSITWRRDLPKGEDGPNPVLEEQVLMVLTLNDFLDMVVSIKQSQQKDSDNVAVDSLFKQLSEYLNRNGEKVVTLAVMGPHPNSWTLWSQRHGGQIHQSQMGEEDIDIEEAVVFLQLYRNTSVIFLESWQGLTDHVCAITKALSKRPFKHLTEKDDLPFCLDGSWASGVRVERDGTGLSQVWSRQIQQLNRVSPAVAAGVSSAFASPQLLLKAYRDLDSEGERKGLLADLSVRSGERERRIGPEISNRVYRFLTTQNPQLVLD</sequence>
<comment type="similarity">
    <text evidence="2">Belongs to the EME1/MMS4 family.</text>
</comment>